<gene>
    <name evidence="1" type="ORF">Pint_06330</name>
</gene>
<dbReference type="EMBL" id="CM047738">
    <property type="protein sequence ID" value="KAJ0045218.1"/>
    <property type="molecule type" value="Genomic_DNA"/>
</dbReference>
<protein>
    <submittedName>
        <fullName evidence="1">Uncharacterized protein</fullName>
    </submittedName>
</protein>
<accession>A0ACC0Z4X9</accession>
<reference evidence="2" key="1">
    <citation type="journal article" date="2023" name="G3 (Bethesda)">
        <title>Genome assembly and association tests identify interacting loci associated with vigor, precocity, and sex in interspecific pistachio rootstocks.</title>
        <authorList>
            <person name="Palmer W."/>
            <person name="Jacygrad E."/>
            <person name="Sagayaradj S."/>
            <person name="Cavanaugh K."/>
            <person name="Han R."/>
            <person name="Bertier L."/>
            <person name="Beede B."/>
            <person name="Kafkas S."/>
            <person name="Golino D."/>
            <person name="Preece J."/>
            <person name="Michelmore R."/>
        </authorList>
    </citation>
    <scope>NUCLEOTIDE SEQUENCE [LARGE SCALE GENOMIC DNA]</scope>
</reference>
<evidence type="ECO:0000313" key="2">
    <source>
        <dbReference type="Proteomes" id="UP001163603"/>
    </source>
</evidence>
<proteinExistence type="predicted"/>
<comment type="caution">
    <text evidence="1">The sequence shown here is derived from an EMBL/GenBank/DDBJ whole genome shotgun (WGS) entry which is preliminary data.</text>
</comment>
<evidence type="ECO:0000313" key="1">
    <source>
        <dbReference type="EMBL" id="KAJ0045218.1"/>
    </source>
</evidence>
<sequence length="190" mass="22458">MDRIWSVKSTLLSYLKVAPLRRYIFCSLIVLKLPAFRSILQLYRLDGIFLTFPNMFFFTFCDLNLLEIKKEQSINIKLKHDMKCQRKELEQRTKELAECRTQNDLERKSLMDQIEEQKLKLPSRNPPRDIDLNTEITGLRNQLEENEDAPQYLESLNHTLTLKQSISNQELQDACKESISVFTSLFLHMV</sequence>
<organism evidence="1 2">
    <name type="scientific">Pistacia integerrima</name>
    <dbReference type="NCBI Taxonomy" id="434235"/>
    <lineage>
        <taxon>Eukaryota</taxon>
        <taxon>Viridiplantae</taxon>
        <taxon>Streptophyta</taxon>
        <taxon>Embryophyta</taxon>
        <taxon>Tracheophyta</taxon>
        <taxon>Spermatophyta</taxon>
        <taxon>Magnoliopsida</taxon>
        <taxon>eudicotyledons</taxon>
        <taxon>Gunneridae</taxon>
        <taxon>Pentapetalae</taxon>
        <taxon>rosids</taxon>
        <taxon>malvids</taxon>
        <taxon>Sapindales</taxon>
        <taxon>Anacardiaceae</taxon>
        <taxon>Pistacia</taxon>
    </lineage>
</organism>
<dbReference type="Proteomes" id="UP001163603">
    <property type="component" value="Chromosome 3"/>
</dbReference>
<keyword evidence="2" id="KW-1185">Reference proteome</keyword>
<name>A0ACC0Z4X9_9ROSI</name>